<evidence type="ECO:0008006" key="4">
    <source>
        <dbReference type="Google" id="ProtNLM"/>
    </source>
</evidence>
<evidence type="ECO:0000313" key="2">
    <source>
        <dbReference type="EMBL" id="QDT15001.1"/>
    </source>
</evidence>
<evidence type="ECO:0000313" key="3">
    <source>
        <dbReference type="Proteomes" id="UP000318741"/>
    </source>
</evidence>
<evidence type="ECO:0000256" key="1">
    <source>
        <dbReference type="SAM" id="MobiDB-lite"/>
    </source>
</evidence>
<gene>
    <name evidence="2" type="ORF">CA12_10810</name>
</gene>
<dbReference type="Proteomes" id="UP000318741">
    <property type="component" value="Chromosome"/>
</dbReference>
<proteinExistence type="predicted"/>
<feature type="region of interest" description="Disordered" evidence="1">
    <location>
        <begin position="1"/>
        <end position="24"/>
    </location>
</feature>
<feature type="region of interest" description="Disordered" evidence="1">
    <location>
        <begin position="271"/>
        <end position="298"/>
    </location>
</feature>
<accession>A0A517P6J3</accession>
<organism evidence="2 3">
    <name type="scientific">Alienimonas californiensis</name>
    <dbReference type="NCBI Taxonomy" id="2527989"/>
    <lineage>
        <taxon>Bacteria</taxon>
        <taxon>Pseudomonadati</taxon>
        <taxon>Planctomycetota</taxon>
        <taxon>Planctomycetia</taxon>
        <taxon>Planctomycetales</taxon>
        <taxon>Planctomycetaceae</taxon>
        <taxon>Alienimonas</taxon>
    </lineage>
</organism>
<protein>
    <recommendedName>
        <fullName evidence="4">Protein ImuA</fullName>
    </recommendedName>
</protein>
<dbReference type="Gene3D" id="3.40.50.300">
    <property type="entry name" value="P-loop containing nucleotide triphosphate hydrolases"/>
    <property type="match status" value="1"/>
</dbReference>
<sequence length="298" mass="30568">MLSLFDPAAPTSGAGPGTSRAATRTRVRHLADTLPGVSAGLRKEATAGALGAWLDGPAGLVELVAGAGAAGEGPAPWGFAVALAAAALRGADESDRDKVHERTAAVVLGGGGRGLPVAWAALGLRRAVWVRPRSDRDRLWALERCLRCPGLGATAGFLPAGLDPVAARRLALAAETGAAAGGGPGLLVRPAAARREACWADVRLEVAPAPGPGVRECDSPRPRWRVRVLRRRGAALTEDLERGVTLELTDDARLVPAEVPAPADSLPVAAGLAGAAGPPRFGERSTIRPRRREFARAG</sequence>
<name>A0A517P6J3_9PLAN</name>
<feature type="compositionally biased region" description="Basic and acidic residues" evidence="1">
    <location>
        <begin position="281"/>
        <end position="298"/>
    </location>
</feature>
<keyword evidence="3" id="KW-1185">Reference proteome</keyword>
<dbReference type="SUPFAM" id="SSF52540">
    <property type="entry name" value="P-loop containing nucleoside triphosphate hydrolases"/>
    <property type="match status" value="1"/>
</dbReference>
<dbReference type="AlphaFoldDB" id="A0A517P6J3"/>
<dbReference type="InterPro" id="IPR027417">
    <property type="entry name" value="P-loop_NTPase"/>
</dbReference>
<dbReference type="KEGG" id="acaf:CA12_10810"/>
<reference evidence="2 3" key="1">
    <citation type="submission" date="2019-02" db="EMBL/GenBank/DDBJ databases">
        <title>Deep-cultivation of Planctomycetes and their phenomic and genomic characterization uncovers novel biology.</title>
        <authorList>
            <person name="Wiegand S."/>
            <person name="Jogler M."/>
            <person name="Boedeker C."/>
            <person name="Pinto D."/>
            <person name="Vollmers J."/>
            <person name="Rivas-Marin E."/>
            <person name="Kohn T."/>
            <person name="Peeters S.H."/>
            <person name="Heuer A."/>
            <person name="Rast P."/>
            <person name="Oberbeckmann S."/>
            <person name="Bunk B."/>
            <person name="Jeske O."/>
            <person name="Meyerdierks A."/>
            <person name="Storesund J.E."/>
            <person name="Kallscheuer N."/>
            <person name="Luecker S."/>
            <person name="Lage O.M."/>
            <person name="Pohl T."/>
            <person name="Merkel B.J."/>
            <person name="Hornburger P."/>
            <person name="Mueller R.-W."/>
            <person name="Bruemmer F."/>
            <person name="Labrenz M."/>
            <person name="Spormann A.M."/>
            <person name="Op den Camp H."/>
            <person name="Overmann J."/>
            <person name="Amann R."/>
            <person name="Jetten M.S.M."/>
            <person name="Mascher T."/>
            <person name="Medema M.H."/>
            <person name="Devos D.P."/>
            <person name="Kaster A.-K."/>
            <person name="Ovreas L."/>
            <person name="Rohde M."/>
            <person name="Galperin M.Y."/>
            <person name="Jogler C."/>
        </authorList>
    </citation>
    <scope>NUCLEOTIDE SEQUENCE [LARGE SCALE GENOMIC DNA]</scope>
    <source>
        <strain evidence="2 3">CA12</strain>
    </source>
</reference>
<dbReference type="EMBL" id="CP036265">
    <property type="protein sequence ID" value="QDT15001.1"/>
    <property type="molecule type" value="Genomic_DNA"/>
</dbReference>